<feature type="signal peptide" evidence="3">
    <location>
        <begin position="1"/>
        <end position="18"/>
    </location>
</feature>
<feature type="transmembrane region" description="Helical" evidence="2">
    <location>
        <begin position="226"/>
        <end position="250"/>
    </location>
</feature>
<feature type="region of interest" description="Disordered" evidence="1">
    <location>
        <begin position="326"/>
        <end position="354"/>
    </location>
</feature>
<dbReference type="Proteomes" id="UP001318040">
    <property type="component" value="Chromosome 2"/>
</dbReference>
<dbReference type="InterPro" id="IPR036179">
    <property type="entry name" value="Ig-like_dom_sf"/>
</dbReference>
<keyword evidence="2" id="KW-1133">Transmembrane helix</keyword>
<accession>A0AAJ7X836</accession>
<keyword evidence="2" id="KW-0472">Membrane</keyword>
<protein>
    <submittedName>
        <fullName evidence="5 6">Uncharacterized protein LOC116950125 isoform X3</fullName>
    </submittedName>
</protein>
<sequence>MRALWDLLLVGAMLGCMAEQQVLVKRVQEGGTVVLNCTEASDVNHWFWLPDFQECAEGKPASEQFDGRIEMTSNPDCELVLRNLTARDAGKLIVPESMHRNVELVITPDCTGLHIQASPHGPFMVSASVNLTCRLPRHVSSATPVRWTFFTLGKGAAEQHGEVVTASREGLWTCTVGDRATHFCLSKSSSSTMNGWWCNETKLVMSEVGRSSESSPWTISSLPMPLLIAVCVGAALLPLLLLSAIIYACFMRNKVLLSPYATQYDCKPHTMLPDKAMAVPNHVLDRYQESVEEDCGEEYVPMSGLSQGSGTEIEIELQDYENISKSETVSGNAEAQPRRNEDVYFNDDLYGEVE</sequence>
<keyword evidence="3" id="KW-0732">Signal</keyword>
<organism evidence="4 6">
    <name type="scientific">Petromyzon marinus</name>
    <name type="common">Sea lamprey</name>
    <dbReference type="NCBI Taxonomy" id="7757"/>
    <lineage>
        <taxon>Eukaryota</taxon>
        <taxon>Metazoa</taxon>
        <taxon>Chordata</taxon>
        <taxon>Craniata</taxon>
        <taxon>Vertebrata</taxon>
        <taxon>Cyclostomata</taxon>
        <taxon>Hyperoartia</taxon>
        <taxon>Petromyzontiformes</taxon>
        <taxon>Petromyzontidae</taxon>
        <taxon>Petromyzon</taxon>
    </lineage>
</organism>
<dbReference type="Gene3D" id="2.60.40.10">
    <property type="entry name" value="Immunoglobulins"/>
    <property type="match status" value="1"/>
</dbReference>
<reference evidence="5 6" key="1">
    <citation type="submission" date="2025-04" db="UniProtKB">
        <authorList>
            <consortium name="RefSeq"/>
        </authorList>
    </citation>
    <scope>IDENTIFICATION</scope>
    <source>
        <tissue evidence="5 6">Sperm</tissue>
    </source>
</reference>
<evidence type="ECO:0000313" key="4">
    <source>
        <dbReference type="Proteomes" id="UP001318040"/>
    </source>
</evidence>
<dbReference type="RefSeq" id="XP_032823529.1">
    <property type="nucleotide sequence ID" value="XM_032967638.1"/>
</dbReference>
<keyword evidence="4" id="KW-1185">Reference proteome</keyword>
<proteinExistence type="predicted"/>
<dbReference type="RefSeq" id="XP_032823538.1">
    <property type="nucleotide sequence ID" value="XM_032967647.1"/>
</dbReference>
<evidence type="ECO:0000313" key="6">
    <source>
        <dbReference type="RefSeq" id="XP_032823538.1"/>
    </source>
</evidence>
<evidence type="ECO:0000256" key="2">
    <source>
        <dbReference type="SAM" id="Phobius"/>
    </source>
</evidence>
<dbReference type="InterPro" id="IPR013783">
    <property type="entry name" value="Ig-like_fold"/>
</dbReference>
<dbReference type="AlphaFoldDB" id="A0AAJ7X836"/>
<feature type="chain" id="PRO_5044709685" evidence="3">
    <location>
        <begin position="19"/>
        <end position="354"/>
    </location>
</feature>
<evidence type="ECO:0000256" key="3">
    <source>
        <dbReference type="SAM" id="SignalP"/>
    </source>
</evidence>
<evidence type="ECO:0000313" key="5">
    <source>
        <dbReference type="RefSeq" id="XP_032823529.1"/>
    </source>
</evidence>
<evidence type="ECO:0000256" key="1">
    <source>
        <dbReference type="SAM" id="MobiDB-lite"/>
    </source>
</evidence>
<dbReference type="SUPFAM" id="SSF48726">
    <property type="entry name" value="Immunoglobulin"/>
    <property type="match status" value="1"/>
</dbReference>
<name>A0AAJ7X836_PETMA</name>
<keyword evidence="2" id="KW-0812">Transmembrane</keyword>
<gene>
    <name evidence="5 6" type="primary">LOC116950125</name>
</gene>